<dbReference type="GO" id="GO:0000214">
    <property type="term" value="C:tRNA-intron endonuclease complex"/>
    <property type="evidence" value="ECO:0007669"/>
    <property type="project" value="TreeGrafter"/>
</dbReference>
<feature type="region of interest" description="Disordered" evidence="3">
    <location>
        <begin position="437"/>
        <end position="461"/>
    </location>
</feature>
<dbReference type="EMBL" id="CP059272">
    <property type="protein sequence ID" value="QLQ81552.1"/>
    <property type="molecule type" value="Genomic_DNA"/>
</dbReference>
<evidence type="ECO:0000256" key="3">
    <source>
        <dbReference type="SAM" id="MobiDB-lite"/>
    </source>
</evidence>
<dbReference type="PANTHER" id="PTHR21027">
    <property type="entry name" value="TRNA-SPLICING ENDONUCLEASE SUBUNIT SEN54"/>
    <property type="match status" value="1"/>
</dbReference>
<gene>
    <name evidence="5" type="ORF">HG537_0F03130</name>
</gene>
<dbReference type="OrthoDB" id="408683at2759"/>
<comment type="similarity">
    <text evidence="1">Belongs to the SEN54 family.</text>
</comment>
<evidence type="ECO:0000313" key="5">
    <source>
        <dbReference type="EMBL" id="QLQ81552.1"/>
    </source>
</evidence>
<dbReference type="InterPro" id="IPR024337">
    <property type="entry name" value="tRNA_splic_suSen54"/>
</dbReference>
<name>A0A7H9HYL7_9SACH</name>
<evidence type="ECO:0000256" key="1">
    <source>
        <dbReference type="ARBA" id="ARBA00005736"/>
    </source>
</evidence>
<reference evidence="5 6" key="1">
    <citation type="submission" date="2020-06" db="EMBL/GenBank/DDBJ databases">
        <title>The yeast mating-type switching endonuclease HO is a domesticated member of an unorthodox homing genetic element family.</title>
        <authorList>
            <person name="Coughlan A.Y."/>
            <person name="Lombardi L."/>
            <person name="Braun-Galleani S."/>
            <person name="Martos A.R."/>
            <person name="Galeote V."/>
            <person name="Bigey F."/>
            <person name="Dequin S."/>
            <person name="Byrne K.P."/>
            <person name="Wolfe K.H."/>
        </authorList>
    </citation>
    <scope>NUCLEOTIDE SEQUENCE [LARGE SCALE GENOMIC DNA]</scope>
    <source>
        <strain evidence="5 6">CBS2947</strain>
    </source>
</reference>
<dbReference type="AlphaFoldDB" id="A0A7H9HYL7"/>
<keyword evidence="2" id="KW-0819">tRNA processing</keyword>
<keyword evidence="6" id="KW-1185">Reference proteome</keyword>
<protein>
    <recommendedName>
        <fullName evidence="4">tRNA-splicing endonuclease subunit Sen54 N-terminal domain-containing protein</fullName>
    </recommendedName>
</protein>
<organism evidence="5 6">
    <name type="scientific">Torulaspora globosa</name>
    <dbReference type="NCBI Taxonomy" id="48254"/>
    <lineage>
        <taxon>Eukaryota</taxon>
        <taxon>Fungi</taxon>
        <taxon>Dikarya</taxon>
        <taxon>Ascomycota</taxon>
        <taxon>Saccharomycotina</taxon>
        <taxon>Saccharomycetes</taxon>
        <taxon>Saccharomycetales</taxon>
        <taxon>Saccharomycetaceae</taxon>
        <taxon>Torulaspora</taxon>
    </lineage>
</organism>
<dbReference type="Pfam" id="PF12928">
    <property type="entry name" value="tRNA_int_end_N2"/>
    <property type="match status" value="1"/>
</dbReference>
<feature type="domain" description="tRNA-splicing endonuclease subunit Sen54 N-terminal" evidence="4">
    <location>
        <begin position="67"/>
        <end position="136"/>
    </location>
</feature>
<dbReference type="GO" id="GO:0000379">
    <property type="term" value="P:tRNA-type intron splice site recognition and cleavage"/>
    <property type="evidence" value="ECO:0007669"/>
    <property type="project" value="TreeGrafter"/>
</dbReference>
<dbReference type="PANTHER" id="PTHR21027:SF1">
    <property type="entry name" value="TRNA-SPLICING ENDONUCLEASE SUBUNIT SEN54"/>
    <property type="match status" value="1"/>
</dbReference>
<dbReference type="Proteomes" id="UP000510647">
    <property type="component" value="Chromosome 6"/>
</dbReference>
<feature type="region of interest" description="Disordered" evidence="3">
    <location>
        <begin position="1"/>
        <end position="20"/>
    </location>
</feature>
<sequence length="461" mass="53069">MSESVTEINSKNDEVDEDEITQDWSQAAKLSVKSMASSIPKRGEKDYEPDGTNLQELLLYRAREAMFDTLANSPRGSVVSNQVKAYYDQEYHGAVVPHAKGNFLQTMGNVDDQGLCWLKFHEFVYLAERGTVIPFYSNQRPGKQADKFVEVPLSMQDVYSLFRSQEEMDLYFVFAHLKRLGFIVTTLDKKRSQTTSLYPEKYPNRQAVATICGSMFSFLKLETNCLLNAFFYSSWNFLLRRYTSSPQIYEDLKRLIPYRVPPKTIDALRLERSRLPPNRSQEKFPIAFNVWKPQTRYRKKNPGLPDFQVVMHSKNDSAQTFPSYVDLREVFYSLDYKFEFLSETDDEEFWGNNTFTGGNLANIPKPKTAQARTNECKPSKKSGRKDVAEHVKQTRRLKNGYRSFLLAIVDDGLISFVKISEADFGSEDVWFMPPKGPRNRKQVNHSKGSAGNKNIHIASLK</sequence>
<evidence type="ECO:0000259" key="4">
    <source>
        <dbReference type="Pfam" id="PF12928"/>
    </source>
</evidence>
<accession>A0A7H9HYL7</accession>
<evidence type="ECO:0000313" key="6">
    <source>
        <dbReference type="Proteomes" id="UP000510647"/>
    </source>
</evidence>
<evidence type="ECO:0000256" key="2">
    <source>
        <dbReference type="ARBA" id="ARBA00022694"/>
    </source>
</evidence>
<proteinExistence type="inferred from homology"/>
<dbReference type="InterPro" id="IPR024336">
    <property type="entry name" value="tRNA_splic_suSen54_N"/>
</dbReference>